<dbReference type="PROSITE" id="PS00981">
    <property type="entry name" value="G_PROTEIN_RECEP_F3_3"/>
    <property type="match status" value="1"/>
</dbReference>
<reference evidence="15 16" key="1">
    <citation type="journal article" date="2021" name="Sci. Rep.">
        <title>Chromosome anchoring in Senegalese sole (Solea senegalensis) reveals sex-associated markers and genome rearrangements in flatfish.</title>
        <authorList>
            <person name="Guerrero-Cozar I."/>
            <person name="Gomez-Garrido J."/>
            <person name="Berbel C."/>
            <person name="Martinez-Blanch J.F."/>
            <person name="Alioto T."/>
            <person name="Claros M.G."/>
            <person name="Gagnaire P.A."/>
            <person name="Manchado M."/>
        </authorList>
    </citation>
    <scope>NUCLEOTIDE SEQUENCE [LARGE SCALE GENOMIC DNA]</scope>
    <source>
        <strain evidence="15">Sse05_10M</strain>
    </source>
</reference>
<keyword evidence="5 13" id="KW-0732">Signal</keyword>
<name>A0AAV6QWN8_SOLSE</name>
<comment type="similarity">
    <text evidence="2">Belongs to the G-protein coupled receptor 3 family.</text>
</comment>
<keyword evidence="6 12" id="KW-1133">Transmembrane helix</keyword>
<evidence type="ECO:0000256" key="12">
    <source>
        <dbReference type="SAM" id="Phobius"/>
    </source>
</evidence>
<dbReference type="FunFam" id="3.40.50.2300:FF:000682">
    <property type="entry name" value="Vomeronasal 2 receptor, x4"/>
    <property type="match status" value="2"/>
</dbReference>
<comment type="subcellular location">
    <subcellularLocation>
        <location evidence="1">Cell membrane</location>
        <topology evidence="1">Multi-pass membrane protein</topology>
    </subcellularLocation>
</comment>
<feature type="transmembrane region" description="Helical" evidence="12">
    <location>
        <begin position="1280"/>
        <end position="1308"/>
    </location>
</feature>
<evidence type="ECO:0000256" key="2">
    <source>
        <dbReference type="ARBA" id="ARBA00007242"/>
    </source>
</evidence>
<feature type="domain" description="G-protein coupled receptors family 3 profile" evidence="14">
    <location>
        <begin position="1125"/>
        <end position="1390"/>
    </location>
</feature>
<dbReference type="InterPro" id="IPR011500">
    <property type="entry name" value="GPCR_3_9-Cys_dom"/>
</dbReference>
<keyword evidence="4 12" id="KW-0812">Transmembrane</keyword>
<dbReference type="GO" id="GO:0005886">
    <property type="term" value="C:plasma membrane"/>
    <property type="evidence" value="ECO:0007669"/>
    <property type="project" value="UniProtKB-SubCell"/>
</dbReference>
<evidence type="ECO:0000256" key="1">
    <source>
        <dbReference type="ARBA" id="ARBA00004651"/>
    </source>
</evidence>
<keyword evidence="9 15" id="KW-0675">Receptor</keyword>
<dbReference type="FunFam" id="2.10.50.30:FF:000002">
    <property type="entry name" value="Vomeronasal 2 receptor, h1"/>
    <property type="match status" value="1"/>
</dbReference>
<evidence type="ECO:0000256" key="13">
    <source>
        <dbReference type="SAM" id="SignalP"/>
    </source>
</evidence>
<evidence type="ECO:0000256" key="7">
    <source>
        <dbReference type="ARBA" id="ARBA00023040"/>
    </source>
</evidence>
<dbReference type="InterPro" id="IPR017979">
    <property type="entry name" value="GPCR_3_CS"/>
</dbReference>
<evidence type="ECO:0000259" key="14">
    <source>
        <dbReference type="PROSITE" id="PS50259"/>
    </source>
</evidence>
<dbReference type="CDD" id="cd15283">
    <property type="entry name" value="7tmC_V2R_pheromone"/>
    <property type="match status" value="1"/>
</dbReference>
<keyword evidence="3" id="KW-1003">Cell membrane</keyword>
<evidence type="ECO:0000313" key="16">
    <source>
        <dbReference type="Proteomes" id="UP000693946"/>
    </source>
</evidence>
<feature type="transmembrane region" description="Helical" evidence="12">
    <location>
        <begin position="1195"/>
        <end position="1219"/>
    </location>
</feature>
<keyword evidence="11" id="KW-0807">Transducer</keyword>
<dbReference type="PANTHER" id="PTHR24061">
    <property type="entry name" value="CALCIUM-SENSING RECEPTOR-RELATED"/>
    <property type="match status" value="1"/>
</dbReference>
<dbReference type="InterPro" id="IPR017978">
    <property type="entry name" value="GPCR_3_C"/>
</dbReference>
<evidence type="ECO:0000256" key="3">
    <source>
        <dbReference type="ARBA" id="ARBA00022475"/>
    </source>
</evidence>
<feature type="transmembrane region" description="Helical" evidence="12">
    <location>
        <begin position="1124"/>
        <end position="1148"/>
    </location>
</feature>
<dbReference type="PANTHER" id="PTHR24061:SF418">
    <property type="entry name" value="C-FAMILY ODORANT RECEPTOR OLFCQ19-RELATED"/>
    <property type="match status" value="1"/>
</dbReference>
<feature type="signal peptide" evidence="13">
    <location>
        <begin position="1"/>
        <end position="26"/>
    </location>
</feature>
<feature type="transmembrane region" description="Helical" evidence="12">
    <location>
        <begin position="1240"/>
        <end position="1260"/>
    </location>
</feature>
<dbReference type="EMBL" id="JAGKHQ010000015">
    <property type="protein sequence ID" value="KAG7497405.1"/>
    <property type="molecule type" value="Genomic_DNA"/>
</dbReference>
<dbReference type="FunFam" id="3.40.50.2300:FF:000016">
    <property type="entry name" value="Taste 1 receptor member 2"/>
    <property type="match status" value="2"/>
</dbReference>
<evidence type="ECO:0000256" key="4">
    <source>
        <dbReference type="ARBA" id="ARBA00022692"/>
    </source>
</evidence>
<dbReference type="Pfam" id="PF07562">
    <property type="entry name" value="NCD3G"/>
    <property type="match status" value="1"/>
</dbReference>
<organism evidence="15 16">
    <name type="scientific">Solea senegalensis</name>
    <name type="common">Senegalese sole</name>
    <dbReference type="NCBI Taxonomy" id="28829"/>
    <lineage>
        <taxon>Eukaryota</taxon>
        <taxon>Metazoa</taxon>
        <taxon>Chordata</taxon>
        <taxon>Craniata</taxon>
        <taxon>Vertebrata</taxon>
        <taxon>Euteleostomi</taxon>
        <taxon>Actinopterygii</taxon>
        <taxon>Neopterygii</taxon>
        <taxon>Teleostei</taxon>
        <taxon>Neoteleostei</taxon>
        <taxon>Acanthomorphata</taxon>
        <taxon>Carangaria</taxon>
        <taxon>Pleuronectiformes</taxon>
        <taxon>Pleuronectoidei</taxon>
        <taxon>Soleidae</taxon>
        <taxon>Solea</taxon>
    </lineage>
</organism>
<dbReference type="Proteomes" id="UP000693946">
    <property type="component" value="Linkage Group LG3"/>
</dbReference>
<evidence type="ECO:0000256" key="6">
    <source>
        <dbReference type="ARBA" id="ARBA00022989"/>
    </source>
</evidence>
<keyword evidence="7" id="KW-0297">G-protein coupled receptor</keyword>
<evidence type="ECO:0000256" key="8">
    <source>
        <dbReference type="ARBA" id="ARBA00023136"/>
    </source>
</evidence>
<gene>
    <name evidence="15" type="ORF">JOB18_036937</name>
</gene>
<protein>
    <submittedName>
        <fullName evidence="15">Extracellular calcium-sensing receptor-like</fullName>
    </submittedName>
</protein>
<sequence length="1393" mass="155374">MNQSKVMRGFLDTGLLLLMLFSYISSAVSSSHYSYSCQSHEQFHLNGMHKNGDVILGGLFKIHFFSTDPDLSFTSQPQLPTCYGVDIIGFRMAQTMAFAIDEINRNSNLLLNVTLGYSLYDNCLDLGIAYRAALTLVSGQEEQVTLKENCVGTPPVLGIVGESSSGRSIAISTVLGLYRVPLVSYFATCSCLSDPQKFPSFFRTIPSDAFQVNAIIQILKRFGWTWVGLLISDEDYGVHAARSFHSDLGPAGGGCLAYTEILPWGDDPAELRRIVDVMRKSTARVVIVFSNKSHMIKLMKEVVRQNVTGLQWIASESWTTADVLQTPHLMPYLGGTLGIAIRRGEIPGLRDFLLQIHPVLHHNNTFGNSMVNQFWEHIFQCRFAPPPAGWVEAGGELCTGQEVIENVETEFLDDSNLRPEYNVYKAVYALAYALDDMLQCEPGRGPFSNNTCAHLQRLEPWQLLYYLAKVNFTTTFGDEVSFDENGDTLPIYDIMNWVWLPDGRTMVQRVGEVKRSAFKGDKLTLDEDKIFWNFEPKQPPRSVCSESCPPGTRMLQEQFILNGMHKTGDVILGGLFAINFFSTDPDLTFISEPQLPTCYGFNIIGFRQAQTMAFAVDEINKNSNLLPNVTLGYSLYDNCNRLGIGFRAALALVSGQEEQVTSEENCVGTPPVLGIVGDSSSRRSIAISTVLGLYRVPMVSYFATCSCLSDRHKFPSFFRTIPSDAFQVNAMIQILKHFGWTWAGLLISDDDYGVHAARSFHSDLGPAGGGCLAYTEILPWGDDPAELRRIVDVMRKSTARVVIVFAYESHMINLMKEVVRQNVTGLQWIASEAWSSVDVLQTPHLMPYLGGTLGIAIRRGEIPGLRDFLLQTRPDLHHNNKEGNSMVNQFWEHTFQCRFAPPPAGWVESGREFCTGQEVIENVETEFLDVSNLRPEYNVYKAVYALAYALDDMLQCEPGRGPFINNTCAQLQRLEPWQLVHYLEKVNFTTTFGDLVSFDENGDTLPIYDIMNWVWLPDGRTKVQRVGEVKRSELTLDEDKIFWNFESKQPPRSVCSESCPPGTRMARKKGEPECCFDCVPCSEGKISNTTDSMECTSCPEDFWSSPQRDHCVPKKTEFLSYHEPLGICLTTTSLLGTFICVVVLGLFIHHHSTPIVRANNSELSFLLLVSLKLCFLCSLLFIGRPRLWTCQLRHAAFGISFVLCVSCILVKTMVVLAVFRASKPGGESSLKWFGALQQRGTVLVLTSVQAAICTAWLVSASPVPHKNTQYHNDKIVYECIVGSVIGFAVLLGYIGLLAVLSFLLAFLARNLPDSFNEAKLITFSMLIFCAVWVAFVPAYISSPGKYADAVEVFAILASSFGLLVALFGPKCYIILLRPERNTKKAIMGRGTTK</sequence>
<dbReference type="CDD" id="cd06364">
    <property type="entry name" value="PBP1_CaSR"/>
    <property type="match status" value="2"/>
</dbReference>
<feature type="chain" id="PRO_5043630457" evidence="13">
    <location>
        <begin position="27"/>
        <end position="1393"/>
    </location>
</feature>
<dbReference type="Pfam" id="PF00003">
    <property type="entry name" value="7tm_3"/>
    <property type="match status" value="1"/>
</dbReference>
<keyword evidence="10" id="KW-0325">Glycoprotein</keyword>
<evidence type="ECO:0000256" key="10">
    <source>
        <dbReference type="ARBA" id="ARBA00023180"/>
    </source>
</evidence>
<dbReference type="InterPro" id="IPR001828">
    <property type="entry name" value="ANF_lig-bd_rcpt"/>
</dbReference>
<dbReference type="GO" id="GO:0004930">
    <property type="term" value="F:G protein-coupled receptor activity"/>
    <property type="evidence" value="ECO:0007669"/>
    <property type="project" value="UniProtKB-KW"/>
</dbReference>
<dbReference type="Pfam" id="PF01094">
    <property type="entry name" value="ANF_receptor"/>
    <property type="match status" value="2"/>
</dbReference>
<comment type="caution">
    <text evidence="15">The sequence shown here is derived from an EMBL/GenBank/DDBJ whole genome shotgun (WGS) entry which is preliminary data.</text>
</comment>
<evidence type="ECO:0000313" key="15">
    <source>
        <dbReference type="EMBL" id="KAG7497405.1"/>
    </source>
</evidence>
<dbReference type="PROSITE" id="PS50259">
    <property type="entry name" value="G_PROTEIN_RECEP_F3_4"/>
    <property type="match status" value="1"/>
</dbReference>
<evidence type="ECO:0000256" key="11">
    <source>
        <dbReference type="ARBA" id="ARBA00023224"/>
    </source>
</evidence>
<evidence type="ECO:0000256" key="9">
    <source>
        <dbReference type="ARBA" id="ARBA00023170"/>
    </source>
</evidence>
<evidence type="ECO:0000256" key="5">
    <source>
        <dbReference type="ARBA" id="ARBA00022729"/>
    </source>
</evidence>
<dbReference type="InterPro" id="IPR000068">
    <property type="entry name" value="GPCR_3_Ca_sens_rcpt-rel"/>
</dbReference>
<accession>A0AAV6QWN8</accession>
<keyword evidence="8 12" id="KW-0472">Membrane</keyword>
<proteinExistence type="inferred from homology"/>
<keyword evidence="16" id="KW-1185">Reference proteome</keyword>
<feature type="transmembrane region" description="Helical" evidence="12">
    <location>
        <begin position="1352"/>
        <end position="1375"/>
    </location>
</feature>
<feature type="transmembrane region" description="Helical" evidence="12">
    <location>
        <begin position="1320"/>
        <end position="1340"/>
    </location>
</feature>
<feature type="transmembrane region" description="Helical" evidence="12">
    <location>
        <begin position="1163"/>
        <end position="1183"/>
    </location>
</feature>